<name>M1DHH7_SOLTU</name>
<reference evidence="3" key="1">
    <citation type="journal article" date="2011" name="Nature">
        <title>Genome sequence and analysis of the tuber crop potato.</title>
        <authorList>
            <consortium name="The Potato Genome Sequencing Consortium"/>
        </authorList>
    </citation>
    <scope>NUCLEOTIDE SEQUENCE [LARGE SCALE GENOMIC DNA]</scope>
    <source>
        <strain evidence="3">cv. DM1-3 516 R44</strain>
    </source>
</reference>
<evidence type="ECO:0000313" key="3">
    <source>
        <dbReference type="Proteomes" id="UP000011115"/>
    </source>
</evidence>
<sequence>MKKKIRRANLGSLRQIIELVEVRILGTFAGYLYLKRIWEKESNLGELGLENEEENSSGKSGHWFRVVDLLPRFKKSHFALRSLTVLPQKIMPLRRAVKGRPTRRKVEPQEQGVPNALEV</sequence>
<protein>
    <submittedName>
        <fullName evidence="2">Uncharacterized protein</fullName>
    </submittedName>
</protein>
<proteinExistence type="predicted"/>
<evidence type="ECO:0000313" key="2">
    <source>
        <dbReference type="EnsemblPlants" id="PGSC0003DMT400089125"/>
    </source>
</evidence>
<keyword evidence="3" id="KW-1185">Reference proteome</keyword>
<dbReference type="HOGENOM" id="CLU_2065668_0_0_1"/>
<evidence type="ECO:0000256" key="1">
    <source>
        <dbReference type="SAM" id="MobiDB-lite"/>
    </source>
</evidence>
<reference evidence="2" key="2">
    <citation type="submission" date="2015-06" db="UniProtKB">
        <authorList>
            <consortium name="EnsemblPlants"/>
        </authorList>
    </citation>
    <scope>IDENTIFICATION</scope>
    <source>
        <strain evidence="2">DM1-3 516 R44</strain>
    </source>
</reference>
<accession>M1DHH7</accession>
<dbReference type="PaxDb" id="4113-PGSC0003DMT400089125"/>
<dbReference type="Proteomes" id="UP000011115">
    <property type="component" value="Unassembled WGS sequence"/>
</dbReference>
<organism evidence="2 3">
    <name type="scientific">Solanum tuberosum</name>
    <name type="common">Potato</name>
    <dbReference type="NCBI Taxonomy" id="4113"/>
    <lineage>
        <taxon>Eukaryota</taxon>
        <taxon>Viridiplantae</taxon>
        <taxon>Streptophyta</taxon>
        <taxon>Embryophyta</taxon>
        <taxon>Tracheophyta</taxon>
        <taxon>Spermatophyta</taxon>
        <taxon>Magnoliopsida</taxon>
        <taxon>eudicotyledons</taxon>
        <taxon>Gunneridae</taxon>
        <taxon>Pentapetalae</taxon>
        <taxon>asterids</taxon>
        <taxon>lamiids</taxon>
        <taxon>Solanales</taxon>
        <taxon>Solanaceae</taxon>
        <taxon>Solanoideae</taxon>
        <taxon>Solaneae</taxon>
        <taxon>Solanum</taxon>
    </lineage>
</organism>
<feature type="region of interest" description="Disordered" evidence="1">
    <location>
        <begin position="97"/>
        <end position="119"/>
    </location>
</feature>
<dbReference type="InParanoid" id="M1DHH7"/>
<dbReference type="AlphaFoldDB" id="M1DHH7"/>
<dbReference type="Gramene" id="PGSC0003DMT400089125">
    <property type="protein sequence ID" value="PGSC0003DMT400089125"/>
    <property type="gene ID" value="PGSC0003DMG400038696"/>
</dbReference>
<dbReference type="EnsemblPlants" id="PGSC0003DMT400089125">
    <property type="protein sequence ID" value="PGSC0003DMT400089125"/>
    <property type="gene ID" value="PGSC0003DMG400038696"/>
</dbReference>